<evidence type="ECO:0000256" key="6">
    <source>
        <dbReference type="ARBA" id="ARBA00033409"/>
    </source>
</evidence>
<dbReference type="InterPro" id="IPR037278">
    <property type="entry name" value="ARFGAP/RecO"/>
</dbReference>
<evidence type="ECO:0000256" key="3">
    <source>
        <dbReference type="ARBA" id="ARBA00022763"/>
    </source>
</evidence>
<dbReference type="EMBL" id="CP034465">
    <property type="protein sequence ID" value="AZP05453.1"/>
    <property type="molecule type" value="Genomic_DNA"/>
</dbReference>
<comment type="function">
    <text evidence="7">Involved in DNA repair and RecF pathway recombination.</text>
</comment>
<sequence length="275" mass="32494">MDIVRKTMSKTGFQTFEGIVLSIRKHKEKDALVKIFTLEYGKRMFFVRNYFKANHEMKAALLPFTHASYIGTIHEDGLCFLKDYQTAENFTKIQQDIHLNAYATYMANLVDAAIEDRMKNEKLFLLFRQSYESIQGDFDARIIMNLFEMNLLKYFGVHPELNECRICGSRKEPFDFSAKHSGVLCSNHFHEDQHRLHAHPAAIHFCRKFLHVTPKQVHNISLKEETKVAIQDFIDFLYDEYVGIRLKSKSYIDQMDEWEKNLQFSLKKRKEDKDD</sequence>
<comment type="similarity">
    <text evidence="1 7">Belongs to the RecO family.</text>
</comment>
<dbReference type="Pfam" id="PF02565">
    <property type="entry name" value="RecO_C"/>
    <property type="match status" value="1"/>
</dbReference>
<dbReference type="GO" id="GO:0043590">
    <property type="term" value="C:bacterial nucleoid"/>
    <property type="evidence" value="ECO:0007669"/>
    <property type="project" value="TreeGrafter"/>
</dbReference>
<dbReference type="InterPro" id="IPR012340">
    <property type="entry name" value="NA-bd_OB-fold"/>
</dbReference>
<gene>
    <name evidence="7 9" type="primary">recO</name>
    <name evidence="9" type="ORF">EJN90_12785</name>
</gene>
<name>A0A3Q9BLU8_9LACT</name>
<dbReference type="SUPFAM" id="SSF57863">
    <property type="entry name" value="ArfGap/RecO-like zinc finger"/>
    <property type="match status" value="1"/>
</dbReference>
<evidence type="ECO:0000259" key="8">
    <source>
        <dbReference type="Pfam" id="PF11967"/>
    </source>
</evidence>
<dbReference type="KEGG" id="jeh:EJN90_12785"/>
<keyword evidence="4 7" id="KW-0233">DNA recombination</keyword>
<evidence type="ECO:0000256" key="4">
    <source>
        <dbReference type="ARBA" id="ARBA00023172"/>
    </source>
</evidence>
<keyword evidence="3 7" id="KW-0227">DNA damage</keyword>
<protein>
    <recommendedName>
        <fullName evidence="2 7">DNA repair protein RecO</fullName>
    </recommendedName>
    <alternativeName>
        <fullName evidence="6 7">Recombination protein O</fullName>
    </alternativeName>
</protein>
<evidence type="ECO:0000256" key="1">
    <source>
        <dbReference type="ARBA" id="ARBA00007452"/>
    </source>
</evidence>
<keyword evidence="5 7" id="KW-0234">DNA repair</keyword>
<dbReference type="Gene3D" id="2.40.50.140">
    <property type="entry name" value="Nucleic acid-binding proteins"/>
    <property type="match status" value="1"/>
</dbReference>
<evidence type="ECO:0000256" key="7">
    <source>
        <dbReference type="HAMAP-Rule" id="MF_00201"/>
    </source>
</evidence>
<dbReference type="GO" id="GO:0006302">
    <property type="term" value="P:double-strand break repair"/>
    <property type="evidence" value="ECO:0007669"/>
    <property type="project" value="TreeGrafter"/>
</dbReference>
<dbReference type="InterPro" id="IPR003717">
    <property type="entry name" value="RecO"/>
</dbReference>
<keyword evidence="10" id="KW-1185">Reference proteome</keyword>
<reference evidence="10" key="1">
    <citation type="submission" date="2018-12" db="EMBL/GenBank/DDBJ databases">
        <title>Complete genome sequencing of Jeotgalibaca sp. H21T32.</title>
        <authorList>
            <person name="Bae J.-W."/>
            <person name="Lee S.-Y."/>
        </authorList>
    </citation>
    <scope>NUCLEOTIDE SEQUENCE [LARGE SCALE GENOMIC DNA]</scope>
    <source>
        <strain evidence="10">H21T32</strain>
    </source>
</reference>
<dbReference type="InterPro" id="IPR022572">
    <property type="entry name" value="DNA_rep/recomb_RecO_N"/>
</dbReference>
<dbReference type="Gene3D" id="1.20.1440.120">
    <property type="entry name" value="Recombination protein O, C-terminal domain"/>
    <property type="match status" value="1"/>
</dbReference>
<evidence type="ECO:0000256" key="2">
    <source>
        <dbReference type="ARBA" id="ARBA00021310"/>
    </source>
</evidence>
<dbReference type="AlphaFoldDB" id="A0A3Q9BLU8"/>
<organism evidence="9 10">
    <name type="scientific">Jeotgalibaca ciconiae</name>
    <dbReference type="NCBI Taxonomy" id="2496265"/>
    <lineage>
        <taxon>Bacteria</taxon>
        <taxon>Bacillati</taxon>
        <taxon>Bacillota</taxon>
        <taxon>Bacilli</taxon>
        <taxon>Lactobacillales</taxon>
        <taxon>Carnobacteriaceae</taxon>
        <taxon>Jeotgalibaca</taxon>
    </lineage>
</organism>
<dbReference type="InterPro" id="IPR042242">
    <property type="entry name" value="RecO_C"/>
</dbReference>
<dbReference type="GO" id="GO:0006310">
    <property type="term" value="P:DNA recombination"/>
    <property type="evidence" value="ECO:0007669"/>
    <property type="project" value="UniProtKB-UniRule"/>
</dbReference>
<dbReference type="HAMAP" id="MF_00201">
    <property type="entry name" value="RecO"/>
    <property type="match status" value="1"/>
</dbReference>
<feature type="domain" description="DNA replication/recombination mediator RecO N-terminal" evidence="8">
    <location>
        <begin position="15"/>
        <end position="90"/>
    </location>
</feature>
<dbReference type="Pfam" id="PF11967">
    <property type="entry name" value="RecO_N"/>
    <property type="match status" value="1"/>
</dbReference>
<dbReference type="Proteomes" id="UP000273326">
    <property type="component" value="Chromosome"/>
</dbReference>
<evidence type="ECO:0000256" key="5">
    <source>
        <dbReference type="ARBA" id="ARBA00023204"/>
    </source>
</evidence>
<dbReference type="PANTHER" id="PTHR33991:SF1">
    <property type="entry name" value="DNA REPAIR PROTEIN RECO"/>
    <property type="match status" value="1"/>
</dbReference>
<evidence type="ECO:0000313" key="9">
    <source>
        <dbReference type="EMBL" id="AZP05453.1"/>
    </source>
</evidence>
<accession>A0A3Q9BLU8</accession>
<dbReference type="SUPFAM" id="SSF50249">
    <property type="entry name" value="Nucleic acid-binding proteins"/>
    <property type="match status" value="1"/>
</dbReference>
<dbReference type="PANTHER" id="PTHR33991">
    <property type="entry name" value="DNA REPAIR PROTEIN RECO"/>
    <property type="match status" value="1"/>
</dbReference>
<evidence type="ECO:0000313" key="10">
    <source>
        <dbReference type="Proteomes" id="UP000273326"/>
    </source>
</evidence>
<dbReference type="NCBIfam" id="TIGR00613">
    <property type="entry name" value="reco"/>
    <property type="match status" value="1"/>
</dbReference>
<dbReference type="OrthoDB" id="9797083at2"/>
<proteinExistence type="inferred from homology"/>